<reference evidence="1" key="1">
    <citation type="submission" date="2024-09" db="EMBL/GenBank/DDBJ databases">
        <title>Black Yeasts Isolated from many extreme environments.</title>
        <authorList>
            <person name="Coleine C."/>
            <person name="Stajich J.E."/>
            <person name="Selbmann L."/>
        </authorList>
    </citation>
    <scope>NUCLEOTIDE SEQUENCE</scope>
    <source>
        <strain evidence="1">CCFEE 5737</strain>
    </source>
</reference>
<dbReference type="Proteomes" id="UP001186974">
    <property type="component" value="Unassembled WGS sequence"/>
</dbReference>
<gene>
    <name evidence="1" type="ORF">LTS18_008891</name>
</gene>
<protein>
    <submittedName>
        <fullName evidence="1">Uncharacterized protein</fullName>
    </submittedName>
</protein>
<sequence length="252" mass="27712">TLRNASVNVEAMLDNDIVGSPKAQDGHVDPFTIRLFAQGPPPTENASVARTRLIIGGENDSPARELARFTSEVAMNKATGMNVAIIYRLDRFLRGGDHRSFLEAGYPAIRFTEPNEDFRHQHQDVLVDNTTGVQYGDLPEFVDFEYTARVGAVNLATLWSLANAPGLPRGVSVNTTLLDNNTQLFWLPSEEPGVRGYEILWRPTNAPLWTHSIDVGMTDAFVPLNKDNVIFGVRAVGVNGYKSPAVYPFPGT</sequence>
<evidence type="ECO:0000313" key="1">
    <source>
        <dbReference type="EMBL" id="KAK3060283.1"/>
    </source>
</evidence>
<accession>A0ACC3D162</accession>
<name>A0ACC3D162_9PEZI</name>
<dbReference type="EMBL" id="JAWDJW010008700">
    <property type="protein sequence ID" value="KAK3060283.1"/>
    <property type="molecule type" value="Genomic_DNA"/>
</dbReference>
<feature type="non-terminal residue" evidence="1">
    <location>
        <position position="1"/>
    </location>
</feature>
<comment type="caution">
    <text evidence="1">The sequence shown here is derived from an EMBL/GenBank/DDBJ whole genome shotgun (WGS) entry which is preliminary data.</text>
</comment>
<organism evidence="1 2">
    <name type="scientific">Coniosporium uncinatum</name>
    <dbReference type="NCBI Taxonomy" id="93489"/>
    <lineage>
        <taxon>Eukaryota</taxon>
        <taxon>Fungi</taxon>
        <taxon>Dikarya</taxon>
        <taxon>Ascomycota</taxon>
        <taxon>Pezizomycotina</taxon>
        <taxon>Dothideomycetes</taxon>
        <taxon>Dothideomycetes incertae sedis</taxon>
        <taxon>Coniosporium</taxon>
    </lineage>
</organism>
<evidence type="ECO:0000313" key="2">
    <source>
        <dbReference type="Proteomes" id="UP001186974"/>
    </source>
</evidence>
<proteinExistence type="predicted"/>
<keyword evidence="2" id="KW-1185">Reference proteome</keyword>